<dbReference type="EMBL" id="NRSG01000522">
    <property type="protein sequence ID" value="MBK1662332.1"/>
    <property type="molecule type" value="Genomic_DNA"/>
</dbReference>
<protein>
    <submittedName>
        <fullName evidence="1">Uncharacterized protein</fullName>
    </submittedName>
</protein>
<accession>A0ABS1D7U0</accession>
<name>A0ABS1D7U0_9PROT</name>
<gene>
    <name evidence="1" type="ORF">CKO45_29540</name>
</gene>
<evidence type="ECO:0000313" key="1">
    <source>
        <dbReference type="EMBL" id="MBK1662332.1"/>
    </source>
</evidence>
<proteinExistence type="predicted"/>
<evidence type="ECO:0000313" key="2">
    <source>
        <dbReference type="Proteomes" id="UP000697995"/>
    </source>
</evidence>
<reference evidence="1 2" key="1">
    <citation type="journal article" date="2020" name="Microorganisms">
        <title>Osmotic Adaptation and Compatible Solute Biosynthesis of Phototrophic Bacteria as Revealed from Genome Analyses.</title>
        <authorList>
            <person name="Imhoff J.F."/>
            <person name="Rahn T."/>
            <person name="Kunzel S."/>
            <person name="Keller A."/>
            <person name="Neulinger S.C."/>
        </authorList>
    </citation>
    <scope>NUCLEOTIDE SEQUENCE [LARGE SCALE GENOMIC DNA]</scope>
    <source>
        <strain evidence="1 2">DSM 15382</strain>
    </source>
</reference>
<feature type="non-terminal residue" evidence="1">
    <location>
        <position position="255"/>
    </location>
</feature>
<keyword evidence="2" id="KW-1185">Reference proteome</keyword>
<dbReference type="Proteomes" id="UP000697995">
    <property type="component" value="Unassembled WGS sequence"/>
</dbReference>
<comment type="caution">
    <text evidence="1">The sequence shown here is derived from an EMBL/GenBank/DDBJ whole genome shotgun (WGS) entry which is preliminary data.</text>
</comment>
<sequence length="255" mass="27770">MTAETLYEDAHLRVVHRRGRSPFTLVTFGEAGLRPEHGYWAQPEAEALDLDCIGFVAKAANWYPALAMDPARAAIQGIGQPVRIGYGNGMGGHAVLKYGQRLRLARGLAVSPQDSIDPAERPEDPRFHAHFRPDLHAGMAVAEADLPPWCVVLGDPHDPAEAPHLRRLAALTAAEFLPLPFLGPWATWMLAGGPALNGALRCALAADLPGLRRLLKRQRWDSRIWCTRLGGQALRQGRDALAERLLARAAALGTE</sequence>
<organism evidence="1 2">
    <name type="scientific">Paracraurococcus ruber</name>
    <dbReference type="NCBI Taxonomy" id="77675"/>
    <lineage>
        <taxon>Bacteria</taxon>
        <taxon>Pseudomonadati</taxon>
        <taxon>Pseudomonadota</taxon>
        <taxon>Alphaproteobacteria</taxon>
        <taxon>Acetobacterales</taxon>
        <taxon>Roseomonadaceae</taxon>
        <taxon>Paracraurococcus</taxon>
    </lineage>
</organism>